<evidence type="ECO:0000313" key="2">
    <source>
        <dbReference type="Proteomes" id="UP000762676"/>
    </source>
</evidence>
<sequence length="134" mass="14465">MLQAHITNSRIACSWVPILQVGGLVKVGVNCFPKVHCNMAWSVIEPTTSRSRVQRANHFATLPLYALQFCFLAKPARNVGCNCGLKADGSAVGYSAGDPIRSGQAAERIGIPRLGLRDGADLNFSQHCILAKSW</sequence>
<dbReference type="AlphaFoldDB" id="A0AAV4G809"/>
<keyword evidence="2" id="KW-1185">Reference proteome</keyword>
<dbReference type="EMBL" id="BMAT01001159">
    <property type="protein sequence ID" value="GFR80841.1"/>
    <property type="molecule type" value="Genomic_DNA"/>
</dbReference>
<reference evidence="1 2" key="1">
    <citation type="journal article" date="2021" name="Elife">
        <title>Chloroplast acquisition without the gene transfer in kleptoplastic sea slugs, Plakobranchus ocellatus.</title>
        <authorList>
            <person name="Maeda T."/>
            <person name="Takahashi S."/>
            <person name="Yoshida T."/>
            <person name="Shimamura S."/>
            <person name="Takaki Y."/>
            <person name="Nagai Y."/>
            <person name="Toyoda A."/>
            <person name="Suzuki Y."/>
            <person name="Arimoto A."/>
            <person name="Ishii H."/>
            <person name="Satoh N."/>
            <person name="Nishiyama T."/>
            <person name="Hasebe M."/>
            <person name="Maruyama T."/>
            <person name="Minagawa J."/>
            <person name="Obokata J."/>
            <person name="Shigenobu S."/>
        </authorList>
    </citation>
    <scope>NUCLEOTIDE SEQUENCE [LARGE SCALE GENOMIC DNA]</scope>
</reference>
<name>A0AAV4G809_9GAST</name>
<proteinExistence type="predicted"/>
<organism evidence="1 2">
    <name type="scientific">Elysia marginata</name>
    <dbReference type="NCBI Taxonomy" id="1093978"/>
    <lineage>
        <taxon>Eukaryota</taxon>
        <taxon>Metazoa</taxon>
        <taxon>Spiralia</taxon>
        <taxon>Lophotrochozoa</taxon>
        <taxon>Mollusca</taxon>
        <taxon>Gastropoda</taxon>
        <taxon>Heterobranchia</taxon>
        <taxon>Euthyneura</taxon>
        <taxon>Panpulmonata</taxon>
        <taxon>Sacoglossa</taxon>
        <taxon>Placobranchoidea</taxon>
        <taxon>Plakobranchidae</taxon>
        <taxon>Elysia</taxon>
    </lineage>
</organism>
<dbReference type="Proteomes" id="UP000762676">
    <property type="component" value="Unassembled WGS sequence"/>
</dbReference>
<protein>
    <submittedName>
        <fullName evidence="1">Uncharacterized protein</fullName>
    </submittedName>
</protein>
<evidence type="ECO:0000313" key="1">
    <source>
        <dbReference type="EMBL" id="GFR80841.1"/>
    </source>
</evidence>
<accession>A0AAV4G809</accession>
<comment type="caution">
    <text evidence="1">The sequence shown here is derived from an EMBL/GenBank/DDBJ whole genome shotgun (WGS) entry which is preliminary data.</text>
</comment>
<gene>
    <name evidence="1" type="ORF">ElyMa_000590400</name>
</gene>